<dbReference type="EMBL" id="JAGRRH010000004">
    <property type="protein sequence ID" value="KAG7370480.1"/>
    <property type="molecule type" value="Genomic_DNA"/>
</dbReference>
<keyword evidence="2" id="KW-1185">Reference proteome</keyword>
<sequence>MRSKKAESKNQSSSVHNTCGYKLTGVQKRVADKGLPLPDINVSKEAQESIFENLSVTFPTFAASFAATFYFFAQEEKKDKKAQWLEKFCQIHRSTSQNSAVKTSPSK</sequence>
<evidence type="ECO:0000313" key="1">
    <source>
        <dbReference type="EMBL" id="KAG7370480.1"/>
    </source>
</evidence>
<evidence type="ECO:0000313" key="2">
    <source>
        <dbReference type="Proteomes" id="UP000693970"/>
    </source>
</evidence>
<accession>A0A9K3Q4V7</accession>
<name>A0A9K3Q4V7_9STRA</name>
<organism evidence="1 2">
    <name type="scientific">Nitzschia inconspicua</name>
    <dbReference type="NCBI Taxonomy" id="303405"/>
    <lineage>
        <taxon>Eukaryota</taxon>
        <taxon>Sar</taxon>
        <taxon>Stramenopiles</taxon>
        <taxon>Ochrophyta</taxon>
        <taxon>Bacillariophyta</taxon>
        <taxon>Bacillariophyceae</taxon>
        <taxon>Bacillariophycidae</taxon>
        <taxon>Bacillariales</taxon>
        <taxon>Bacillariaceae</taxon>
        <taxon>Nitzschia</taxon>
    </lineage>
</organism>
<reference evidence="1" key="1">
    <citation type="journal article" date="2021" name="Sci. Rep.">
        <title>Diploid genomic architecture of Nitzschia inconspicua, an elite biomass production diatom.</title>
        <authorList>
            <person name="Oliver A."/>
            <person name="Podell S."/>
            <person name="Pinowska A."/>
            <person name="Traller J.C."/>
            <person name="Smith S.R."/>
            <person name="McClure R."/>
            <person name="Beliaev A."/>
            <person name="Bohutskyi P."/>
            <person name="Hill E.A."/>
            <person name="Rabines A."/>
            <person name="Zheng H."/>
            <person name="Allen L.Z."/>
            <person name="Kuo A."/>
            <person name="Grigoriev I.V."/>
            <person name="Allen A.E."/>
            <person name="Hazlebeck D."/>
            <person name="Allen E.E."/>
        </authorList>
    </citation>
    <scope>NUCLEOTIDE SEQUENCE</scope>
    <source>
        <strain evidence="1">Hildebrandi</strain>
    </source>
</reference>
<gene>
    <name evidence="1" type="ORF">IV203_019050</name>
</gene>
<dbReference type="Proteomes" id="UP000693970">
    <property type="component" value="Unassembled WGS sequence"/>
</dbReference>
<dbReference type="AlphaFoldDB" id="A0A9K3Q4V7"/>
<comment type="caution">
    <text evidence="1">The sequence shown here is derived from an EMBL/GenBank/DDBJ whole genome shotgun (WGS) entry which is preliminary data.</text>
</comment>
<reference evidence="1" key="2">
    <citation type="submission" date="2021-04" db="EMBL/GenBank/DDBJ databases">
        <authorList>
            <person name="Podell S."/>
        </authorList>
    </citation>
    <scope>NUCLEOTIDE SEQUENCE</scope>
    <source>
        <strain evidence="1">Hildebrandi</strain>
    </source>
</reference>
<proteinExistence type="predicted"/>
<protein>
    <submittedName>
        <fullName evidence="1">Uncharacterized protein</fullName>
    </submittedName>
</protein>